<reference evidence="2 3" key="1">
    <citation type="journal article" date="2018" name="Nat. Biotechnol.">
        <title>A standardized bacterial taxonomy based on genome phylogeny substantially revises the tree of life.</title>
        <authorList>
            <person name="Parks D.H."/>
            <person name="Chuvochina M."/>
            <person name="Waite D.W."/>
            <person name="Rinke C."/>
            <person name="Skarshewski A."/>
            <person name="Chaumeil P.A."/>
            <person name="Hugenholtz P."/>
        </authorList>
    </citation>
    <scope>NUCLEOTIDE SEQUENCE [LARGE SCALE GENOMIC DNA]</scope>
    <source>
        <strain evidence="2">UBA10707</strain>
    </source>
</reference>
<name>A0A356LJZ6_9BURK</name>
<dbReference type="EMBL" id="DOEK01000032">
    <property type="protein sequence ID" value="HBP30901.1"/>
    <property type="molecule type" value="Genomic_DNA"/>
</dbReference>
<dbReference type="Proteomes" id="UP000264036">
    <property type="component" value="Unassembled WGS sequence"/>
</dbReference>
<dbReference type="AlphaFoldDB" id="A0A356LJZ6"/>
<evidence type="ECO:0000256" key="1">
    <source>
        <dbReference type="SAM" id="MobiDB-lite"/>
    </source>
</evidence>
<gene>
    <name evidence="2" type="ORF">DD666_15970</name>
</gene>
<feature type="compositionally biased region" description="Polar residues" evidence="1">
    <location>
        <begin position="70"/>
        <end position="82"/>
    </location>
</feature>
<comment type="caution">
    <text evidence="2">The sequence shown here is derived from an EMBL/GenBank/DDBJ whole genome shotgun (WGS) entry which is preliminary data.</text>
</comment>
<evidence type="ECO:0000313" key="3">
    <source>
        <dbReference type="Proteomes" id="UP000264036"/>
    </source>
</evidence>
<accession>A0A356LJZ6</accession>
<feature type="region of interest" description="Disordered" evidence="1">
    <location>
        <begin position="70"/>
        <end position="89"/>
    </location>
</feature>
<sequence>MISVDDFLRDAKRKSRSKLLPFKDDIFTLKEADLSNQKICEFLKLNGIEVSHQRVAVFLKEQGFDNKTQDSCLKTDQSSNSAIGEHKKNERKEFVRDNLPSKVEFVKPSWVPEHINVADLK</sequence>
<protein>
    <submittedName>
        <fullName evidence="2">Uncharacterized protein</fullName>
    </submittedName>
</protein>
<organism evidence="2 3">
    <name type="scientific">Advenella kashmirensis</name>
    <dbReference type="NCBI Taxonomy" id="310575"/>
    <lineage>
        <taxon>Bacteria</taxon>
        <taxon>Pseudomonadati</taxon>
        <taxon>Pseudomonadota</taxon>
        <taxon>Betaproteobacteria</taxon>
        <taxon>Burkholderiales</taxon>
        <taxon>Alcaligenaceae</taxon>
    </lineage>
</organism>
<proteinExistence type="predicted"/>
<evidence type="ECO:0000313" key="2">
    <source>
        <dbReference type="EMBL" id="HBP30901.1"/>
    </source>
</evidence>